<dbReference type="Gene3D" id="1.20.1170.10">
    <property type="match status" value="1"/>
</dbReference>
<keyword evidence="2" id="KW-0472">Membrane</keyword>
<keyword evidence="2" id="KW-0812">Transmembrane</keyword>
<proteinExistence type="predicted"/>
<keyword evidence="4" id="KW-1185">Reference proteome</keyword>
<feature type="coiled-coil region" evidence="1">
    <location>
        <begin position="243"/>
        <end position="306"/>
    </location>
</feature>
<sequence>MVELQFLNQNNNIRFSVEAISLVIASFSCIREVQVNDRFIRDQIQKVNDQRDKFINFCDDSKSLSNKLGNYSEEILSILSIIEENNFTREDLVSYLTNSLLPIAKKNKEESEEYERQIKQIKDNLKEIKNNLSRYSEEISNDEKNIESDTKEEFLSAEKKKKNLKLIRNCVIIAGIVFTGAAGVAAVTGVSAITGYAAAVEFVEVTLGMSELAVEIGIAASAFLTAAGGYGTYETNLSYNEDIKKNDEKIISLNAKLKDERKEFVNVIKMIEKKLEDINTNISDIVIHWVRQVNSLEVNIDKLEKRKLNPNLNKFDTRIISRNANEIKEKAHEYHRIMNLIMNLIK</sequence>
<dbReference type="SUPFAM" id="SSF58100">
    <property type="entry name" value="Bacterial hemolysins"/>
    <property type="match status" value="1"/>
</dbReference>
<name>A0A9N8Z4Z3_9GLOM</name>
<protein>
    <submittedName>
        <fullName evidence="3">3313_t:CDS:1</fullName>
    </submittedName>
</protein>
<evidence type="ECO:0000313" key="3">
    <source>
        <dbReference type="EMBL" id="CAG8466091.1"/>
    </source>
</evidence>
<gene>
    <name evidence="3" type="ORF">DEBURN_LOCUS2925</name>
</gene>
<dbReference type="EMBL" id="CAJVPK010000171">
    <property type="protein sequence ID" value="CAG8466091.1"/>
    <property type="molecule type" value="Genomic_DNA"/>
</dbReference>
<reference evidence="3" key="1">
    <citation type="submission" date="2021-06" db="EMBL/GenBank/DDBJ databases">
        <authorList>
            <person name="Kallberg Y."/>
            <person name="Tangrot J."/>
            <person name="Rosling A."/>
        </authorList>
    </citation>
    <scope>NUCLEOTIDE SEQUENCE</scope>
    <source>
        <strain evidence="3">AZ414A</strain>
    </source>
</reference>
<accession>A0A9N8Z4Z3</accession>
<organism evidence="3 4">
    <name type="scientific">Diversispora eburnea</name>
    <dbReference type="NCBI Taxonomy" id="1213867"/>
    <lineage>
        <taxon>Eukaryota</taxon>
        <taxon>Fungi</taxon>
        <taxon>Fungi incertae sedis</taxon>
        <taxon>Mucoromycota</taxon>
        <taxon>Glomeromycotina</taxon>
        <taxon>Glomeromycetes</taxon>
        <taxon>Diversisporales</taxon>
        <taxon>Diversisporaceae</taxon>
        <taxon>Diversispora</taxon>
    </lineage>
</organism>
<dbReference type="AlphaFoldDB" id="A0A9N8Z4Z3"/>
<dbReference type="OrthoDB" id="2356410at2759"/>
<feature type="transmembrane region" description="Helical" evidence="2">
    <location>
        <begin position="212"/>
        <end position="233"/>
    </location>
</feature>
<evidence type="ECO:0000256" key="2">
    <source>
        <dbReference type="SAM" id="Phobius"/>
    </source>
</evidence>
<feature type="coiled-coil region" evidence="1">
    <location>
        <begin position="104"/>
        <end position="152"/>
    </location>
</feature>
<evidence type="ECO:0000313" key="4">
    <source>
        <dbReference type="Proteomes" id="UP000789706"/>
    </source>
</evidence>
<comment type="caution">
    <text evidence="3">The sequence shown here is derived from an EMBL/GenBank/DDBJ whole genome shotgun (WGS) entry which is preliminary data.</text>
</comment>
<keyword evidence="2" id="KW-1133">Transmembrane helix</keyword>
<feature type="transmembrane region" description="Helical" evidence="2">
    <location>
        <begin position="170"/>
        <end position="200"/>
    </location>
</feature>
<dbReference type="Proteomes" id="UP000789706">
    <property type="component" value="Unassembled WGS sequence"/>
</dbReference>
<evidence type="ECO:0000256" key="1">
    <source>
        <dbReference type="SAM" id="Coils"/>
    </source>
</evidence>
<keyword evidence="1" id="KW-0175">Coiled coil</keyword>